<dbReference type="SMART" id="SM00722">
    <property type="entry name" value="CASH"/>
    <property type="match status" value="2"/>
</dbReference>
<dbReference type="InterPro" id="IPR011050">
    <property type="entry name" value="Pectin_lyase_fold/virulence"/>
</dbReference>
<comment type="pathway">
    <text evidence="1">Protein modification; protein ubiquitination.</text>
</comment>
<protein>
    <submittedName>
        <fullName evidence="6">Nitrous oxide reductase family maturation protein NosD</fullName>
    </submittedName>
</protein>
<feature type="domain" description="Carbohydrate-binding/sugar hydrolysis" evidence="5">
    <location>
        <begin position="192"/>
        <end position="375"/>
    </location>
</feature>
<dbReference type="RefSeq" id="WP_394608844.1">
    <property type="nucleotide sequence ID" value="NZ_JBIHSN010000004.1"/>
</dbReference>
<dbReference type="SMART" id="SM00710">
    <property type="entry name" value="PbH1"/>
    <property type="match status" value="10"/>
</dbReference>
<keyword evidence="7" id="KW-1185">Reference proteome</keyword>
<keyword evidence="4" id="KW-0732">Signal</keyword>
<sequence>MLYRFIALVILLSLQGNAFAATIKVTEDDDLQRILDAAVNGDQIILSDGEYNGNFIIRHSITLQGSSRAVLNANGKGHGLLLKSDNIQIIGVKIGNWGHNLTEENAAIYADKSANHLVIKDNHLQGDGFGIWLKGGQNIEVINNTIIGNPQLRSADRGNGIQLSQVKNVRVEGNNVSNTRDGLYIIASQNNELLNNTMHNLRYGIHYMYSHSNRVEGNLAYQTRAGYALMSSRQLTVTNNISRDSEDYGILMNFITYSTISHNQIKHVWTRPEHKVNGRDGKGLFIYNSGYNTISYNTIETTEIGIHLTAGSENVQVYGNSFINNPVQIKYVVNREQEWSKDGTGNYWSNYLGWDLNHDQRGDTPFEPNDGIDKLIWKYPEAKILLDSPALLMLRWIQKQFPVLKPAGVKDSFPLLAPIAHSSKEFNNLQTEHP</sequence>
<keyword evidence="3" id="KW-0833">Ubl conjugation pathway</keyword>
<dbReference type="InterPro" id="IPR006633">
    <property type="entry name" value="Carb-bd_sugar_hydrolysis-dom"/>
</dbReference>
<name>A0ABW7J069_9VIBR</name>
<dbReference type="InterPro" id="IPR051550">
    <property type="entry name" value="SCF-Subunits/Alg-Epimerases"/>
</dbReference>
<dbReference type="InterPro" id="IPR012334">
    <property type="entry name" value="Pectin_lyas_fold"/>
</dbReference>
<dbReference type="InterPro" id="IPR022441">
    <property type="entry name" value="Para_beta_helix_rpt-2"/>
</dbReference>
<evidence type="ECO:0000313" key="7">
    <source>
        <dbReference type="Proteomes" id="UP001607151"/>
    </source>
</evidence>
<dbReference type="InterPro" id="IPR006626">
    <property type="entry name" value="PbH1"/>
</dbReference>
<dbReference type="EMBL" id="JBIHSN010000004">
    <property type="protein sequence ID" value="MFH0267316.1"/>
    <property type="molecule type" value="Genomic_DNA"/>
</dbReference>
<dbReference type="InterPro" id="IPR026464">
    <property type="entry name" value="NosD_copper_fam"/>
</dbReference>
<evidence type="ECO:0000256" key="4">
    <source>
        <dbReference type="SAM" id="SignalP"/>
    </source>
</evidence>
<dbReference type="Pfam" id="PF05048">
    <property type="entry name" value="NosD"/>
    <property type="match status" value="1"/>
</dbReference>
<accession>A0ABW7J069</accession>
<dbReference type="PANTHER" id="PTHR22990">
    <property type="entry name" value="F-BOX ONLY PROTEIN"/>
    <property type="match status" value="1"/>
</dbReference>
<feature type="domain" description="Carbohydrate-binding/sugar hydrolysis" evidence="5">
    <location>
        <begin position="38"/>
        <end position="186"/>
    </location>
</feature>
<feature type="chain" id="PRO_5045930867" evidence="4">
    <location>
        <begin position="21"/>
        <end position="434"/>
    </location>
</feature>
<evidence type="ECO:0000259" key="5">
    <source>
        <dbReference type="SMART" id="SM00722"/>
    </source>
</evidence>
<evidence type="ECO:0000256" key="2">
    <source>
        <dbReference type="ARBA" id="ARBA00022737"/>
    </source>
</evidence>
<organism evidence="6 7">
    <name type="scientific">Vibrio rumoiensis</name>
    <dbReference type="NCBI Taxonomy" id="76258"/>
    <lineage>
        <taxon>Bacteria</taxon>
        <taxon>Pseudomonadati</taxon>
        <taxon>Pseudomonadota</taxon>
        <taxon>Gammaproteobacteria</taxon>
        <taxon>Vibrionales</taxon>
        <taxon>Vibrionaceae</taxon>
        <taxon>Vibrio</taxon>
    </lineage>
</organism>
<evidence type="ECO:0000256" key="3">
    <source>
        <dbReference type="ARBA" id="ARBA00022786"/>
    </source>
</evidence>
<comment type="caution">
    <text evidence="6">The sequence shown here is derived from an EMBL/GenBank/DDBJ whole genome shotgun (WGS) entry which is preliminary data.</text>
</comment>
<evidence type="ECO:0000256" key="1">
    <source>
        <dbReference type="ARBA" id="ARBA00004906"/>
    </source>
</evidence>
<dbReference type="Proteomes" id="UP001607151">
    <property type="component" value="Unassembled WGS sequence"/>
</dbReference>
<dbReference type="SUPFAM" id="SSF51126">
    <property type="entry name" value="Pectin lyase-like"/>
    <property type="match status" value="1"/>
</dbReference>
<dbReference type="NCBIfam" id="TIGR03804">
    <property type="entry name" value="para_beta_helix"/>
    <property type="match status" value="3"/>
</dbReference>
<dbReference type="PANTHER" id="PTHR22990:SF15">
    <property type="entry name" value="F-BOX ONLY PROTEIN 10"/>
    <property type="match status" value="1"/>
</dbReference>
<gene>
    <name evidence="6" type="ORF">ACGRQ9_17875</name>
</gene>
<feature type="signal peptide" evidence="4">
    <location>
        <begin position="1"/>
        <end position="20"/>
    </location>
</feature>
<dbReference type="NCBIfam" id="TIGR04247">
    <property type="entry name" value="NosD_copper_fam"/>
    <property type="match status" value="1"/>
</dbReference>
<dbReference type="InterPro" id="IPR007742">
    <property type="entry name" value="NosD_dom"/>
</dbReference>
<evidence type="ECO:0000313" key="6">
    <source>
        <dbReference type="EMBL" id="MFH0267316.1"/>
    </source>
</evidence>
<dbReference type="Gene3D" id="2.160.20.10">
    <property type="entry name" value="Single-stranded right-handed beta-helix, Pectin lyase-like"/>
    <property type="match status" value="2"/>
</dbReference>
<keyword evidence="2" id="KW-0677">Repeat</keyword>
<reference evidence="6 7" key="1">
    <citation type="submission" date="2024-10" db="EMBL/GenBank/DDBJ databases">
        <authorList>
            <person name="Yibar A."/>
            <person name="Saticioglu I.B."/>
            <person name="Duman M."/>
            <person name="Ajmi N."/>
            <person name="Gurler F."/>
            <person name="Ay H."/>
            <person name="Onuk E."/>
            <person name="Guler S."/>
            <person name="Romalde J.L."/>
        </authorList>
    </citation>
    <scope>NUCLEOTIDE SEQUENCE [LARGE SCALE GENOMIC DNA]</scope>
    <source>
        <strain evidence="6 7">14-MA-B</strain>
    </source>
</reference>
<proteinExistence type="predicted"/>